<dbReference type="PANTHER" id="PTHR11963">
    <property type="entry name" value="LEUCINE AMINOPEPTIDASE-RELATED"/>
    <property type="match status" value="1"/>
</dbReference>
<dbReference type="PANTHER" id="PTHR11963:SF4">
    <property type="entry name" value="AMINOPEPTIDASE NPEPL1-RELATED"/>
    <property type="match status" value="1"/>
</dbReference>
<dbReference type="InterPro" id="IPR000819">
    <property type="entry name" value="Peptidase_M17_C"/>
</dbReference>
<evidence type="ECO:0000256" key="4">
    <source>
        <dbReference type="ARBA" id="ARBA00022801"/>
    </source>
</evidence>
<evidence type="ECO:0000256" key="1">
    <source>
        <dbReference type="ARBA" id="ARBA00009528"/>
    </source>
</evidence>
<dbReference type="PRINTS" id="PR00481">
    <property type="entry name" value="LAMNOPPTDASE"/>
</dbReference>
<comment type="similarity">
    <text evidence="1">Belongs to the peptidase M17 family.</text>
</comment>
<organism evidence="6">
    <name type="scientific">Mucochytrium quahogii</name>
    <dbReference type="NCBI Taxonomy" id="96639"/>
    <lineage>
        <taxon>Eukaryota</taxon>
        <taxon>Sar</taxon>
        <taxon>Stramenopiles</taxon>
        <taxon>Bigyra</taxon>
        <taxon>Labyrinthulomycetes</taxon>
        <taxon>Thraustochytrida</taxon>
        <taxon>Thraustochytriidae</taxon>
        <taxon>Mucochytrium</taxon>
    </lineage>
</organism>
<feature type="domain" description="Cytosol aminopeptidase" evidence="5">
    <location>
        <begin position="353"/>
        <end position="360"/>
    </location>
</feature>
<dbReference type="AlphaFoldDB" id="A0A7S2RMU2"/>
<dbReference type="Gene3D" id="3.40.630.10">
    <property type="entry name" value="Zn peptidases"/>
    <property type="match status" value="1"/>
</dbReference>
<dbReference type="GO" id="GO:0030145">
    <property type="term" value="F:manganese ion binding"/>
    <property type="evidence" value="ECO:0007669"/>
    <property type="project" value="InterPro"/>
</dbReference>
<keyword evidence="3" id="KW-0645">Protease</keyword>
<keyword evidence="4" id="KW-0378">Hydrolase</keyword>
<sequence length="509" mass="54052">MKVLYFDDSVPIGEKPENVAIVAHAASAFEGPLPKQLEAALVGDALTTLKHAAKKCKPSRDAGASVETFLTQDGKFQRVAICLLPAGKEARHEAPGHPHSTASLIKGAKGDGDLSVFFLLKDPKRETYSNCCAVPRAFSTYSHKSGKSSSDNKCKVYACTGQTVLSSTNMSATVKVADLEAIAQGIQDCAHIVDMPPNELHCTEYVRRAKEMFKDDKNVSIEVIAGEELEKKGLGGLYGVGKASCHPPAMVILSYNPPGAKKEETSVVMVGKGIVYDTGGLSIKSKTGMPGMKMDMGGSAGVLGAFHAITQTGGIQRPLHCILCIAENSVGDNATRPDDVHVMYSGKTVEINNTDAEGRLAMISGLAWAAKNLNPAYMINMATLTGAQGSATGVKHAAIFCNNDSLEKLAVDAGMASGDLTHPLPYAPSYFRPEFRSAVADMLNSQRNRGNAGCAAPATFISNHIEEYLEADKGWLHIDMASPAFINDRATGYGVALLFLVLRSLESNL</sequence>
<evidence type="ECO:0000256" key="2">
    <source>
        <dbReference type="ARBA" id="ARBA00022438"/>
    </source>
</evidence>
<evidence type="ECO:0000256" key="3">
    <source>
        <dbReference type="ARBA" id="ARBA00022670"/>
    </source>
</evidence>
<dbReference type="Gene3D" id="3.40.50.10590">
    <property type="entry name" value="Zn-dependent exopeptidases"/>
    <property type="match status" value="1"/>
</dbReference>
<dbReference type="GO" id="GO:0006508">
    <property type="term" value="P:proteolysis"/>
    <property type="evidence" value="ECO:0007669"/>
    <property type="project" value="UniProtKB-KW"/>
</dbReference>
<name>A0A7S2RMU2_9STRA</name>
<dbReference type="InterPro" id="IPR011356">
    <property type="entry name" value="Leucine_aapep/pepB"/>
</dbReference>
<dbReference type="SUPFAM" id="SSF53187">
    <property type="entry name" value="Zn-dependent exopeptidases"/>
    <property type="match status" value="1"/>
</dbReference>
<proteinExistence type="inferred from homology"/>
<dbReference type="CDD" id="cd00433">
    <property type="entry name" value="Peptidase_M17"/>
    <property type="match status" value="1"/>
</dbReference>
<reference evidence="6" key="1">
    <citation type="submission" date="2021-01" db="EMBL/GenBank/DDBJ databases">
        <authorList>
            <person name="Corre E."/>
            <person name="Pelletier E."/>
            <person name="Niang G."/>
            <person name="Scheremetjew M."/>
            <person name="Finn R."/>
            <person name="Kale V."/>
            <person name="Holt S."/>
            <person name="Cochrane G."/>
            <person name="Meng A."/>
            <person name="Brown T."/>
            <person name="Cohen L."/>
        </authorList>
    </citation>
    <scope>NUCLEOTIDE SEQUENCE</scope>
    <source>
        <strain evidence="6">NY070348D</strain>
    </source>
</reference>
<dbReference type="Pfam" id="PF00883">
    <property type="entry name" value="Peptidase_M17"/>
    <property type="match status" value="1"/>
</dbReference>
<dbReference type="EMBL" id="HBHK01008290">
    <property type="protein sequence ID" value="CAD9675615.1"/>
    <property type="molecule type" value="Transcribed_RNA"/>
</dbReference>
<protein>
    <recommendedName>
        <fullName evidence="5">Cytosol aminopeptidase domain-containing protein</fullName>
    </recommendedName>
</protein>
<evidence type="ECO:0000313" key="6">
    <source>
        <dbReference type="EMBL" id="CAD9675615.1"/>
    </source>
</evidence>
<dbReference type="PROSITE" id="PS00631">
    <property type="entry name" value="CYTOSOL_AP"/>
    <property type="match status" value="1"/>
</dbReference>
<dbReference type="GO" id="GO:0070006">
    <property type="term" value="F:metalloaminopeptidase activity"/>
    <property type="evidence" value="ECO:0007669"/>
    <property type="project" value="InterPro"/>
</dbReference>
<keyword evidence="2" id="KW-0031">Aminopeptidase</keyword>
<accession>A0A7S2RMU2</accession>
<dbReference type="GO" id="GO:0005737">
    <property type="term" value="C:cytoplasm"/>
    <property type="evidence" value="ECO:0007669"/>
    <property type="project" value="InterPro"/>
</dbReference>
<gene>
    <name evidence="6" type="ORF">QSP1433_LOCUS5132</name>
</gene>
<evidence type="ECO:0000259" key="5">
    <source>
        <dbReference type="PROSITE" id="PS00631"/>
    </source>
</evidence>